<dbReference type="InterPro" id="IPR036513">
    <property type="entry name" value="STAS_dom_sf"/>
</dbReference>
<dbReference type="PROSITE" id="PS50801">
    <property type="entry name" value="STAS"/>
    <property type="match status" value="1"/>
</dbReference>
<dbReference type="CDD" id="cd07043">
    <property type="entry name" value="STAS_anti-anti-sigma_factors"/>
    <property type="match status" value="1"/>
</dbReference>
<protein>
    <recommendedName>
        <fullName evidence="2">Anti-sigma factor antagonist</fullName>
    </recommendedName>
</protein>
<proteinExistence type="inferred from homology"/>
<dbReference type="AlphaFoldDB" id="H6RSG2"/>
<organism evidence="4 5">
    <name type="scientific">Blastococcus saxobsidens (strain DD2)</name>
    <dbReference type="NCBI Taxonomy" id="1146883"/>
    <lineage>
        <taxon>Bacteria</taxon>
        <taxon>Bacillati</taxon>
        <taxon>Actinomycetota</taxon>
        <taxon>Actinomycetes</taxon>
        <taxon>Geodermatophilales</taxon>
        <taxon>Geodermatophilaceae</taxon>
        <taxon>Blastococcus</taxon>
    </lineage>
</organism>
<gene>
    <name evidence="4" type="ordered locus">BLASA_4760</name>
</gene>
<dbReference type="InterPro" id="IPR002645">
    <property type="entry name" value="STAS_dom"/>
</dbReference>
<dbReference type="PANTHER" id="PTHR33495">
    <property type="entry name" value="ANTI-SIGMA FACTOR ANTAGONIST TM_1081-RELATED-RELATED"/>
    <property type="match status" value="1"/>
</dbReference>
<evidence type="ECO:0000259" key="3">
    <source>
        <dbReference type="PROSITE" id="PS50801"/>
    </source>
</evidence>
<keyword evidence="5" id="KW-1185">Reference proteome</keyword>
<feature type="domain" description="STAS" evidence="3">
    <location>
        <begin position="35"/>
        <end position="148"/>
    </location>
</feature>
<evidence type="ECO:0000313" key="4">
    <source>
        <dbReference type="EMBL" id="CCG05554.1"/>
    </source>
</evidence>
<dbReference type="HOGENOM" id="CLU_1755312_0_0_11"/>
<dbReference type="STRING" id="1146883.BLASA_4760"/>
<name>H6RSG2_BLASD</name>
<dbReference type="PANTHER" id="PTHR33495:SF2">
    <property type="entry name" value="ANTI-SIGMA FACTOR ANTAGONIST TM_1081-RELATED"/>
    <property type="match status" value="1"/>
</dbReference>
<dbReference type="InterPro" id="IPR003658">
    <property type="entry name" value="Anti-sigma_ant"/>
</dbReference>
<dbReference type="eggNOG" id="COG1366">
    <property type="taxonomic scope" value="Bacteria"/>
</dbReference>
<evidence type="ECO:0000256" key="2">
    <source>
        <dbReference type="RuleBase" id="RU003749"/>
    </source>
</evidence>
<dbReference type="NCBIfam" id="TIGR00377">
    <property type="entry name" value="ant_ant_sig"/>
    <property type="match status" value="1"/>
</dbReference>
<reference evidence="4 5" key="1">
    <citation type="journal article" date="2012" name="J. Bacteriol.">
        <title>Genome Sequence of Blastococcus saxobsidens DD2, a Stone-Inhabiting Bacterium.</title>
        <authorList>
            <person name="Chouaia B."/>
            <person name="Crotti E."/>
            <person name="Brusetti L."/>
            <person name="Daffonchio D."/>
            <person name="Essoussi I."/>
            <person name="Nouioui I."/>
            <person name="Sbissi I."/>
            <person name="Ghodhbane-Gtari F."/>
            <person name="Gtari M."/>
            <person name="Vacherie B."/>
            <person name="Barbe V."/>
            <person name="Medigue C."/>
            <person name="Gury J."/>
            <person name="Pujic P."/>
            <person name="Normand P."/>
        </authorList>
    </citation>
    <scope>NUCLEOTIDE SEQUENCE [LARGE SCALE GENOMIC DNA]</scope>
    <source>
        <strain evidence="4 5">DD2</strain>
    </source>
</reference>
<dbReference type="GO" id="GO:0043856">
    <property type="term" value="F:anti-sigma factor antagonist activity"/>
    <property type="evidence" value="ECO:0007669"/>
    <property type="project" value="InterPro"/>
</dbReference>
<sequence>MVRAHEWDVSRRLARPPGGRRPWWVTHPAPEAPALRLEWETAGGHARVAVDGDLDLVTAPQLEAFVAARPLAGCTVLELDLGGVPSLGSVGLSVLLTVRRWCLQRGIALQLCDVQPSVWRVFEVTGLDAVFTASGPAPRPPVQDLALF</sequence>
<dbReference type="KEGG" id="bsd:BLASA_4760"/>
<dbReference type="Proteomes" id="UP000007517">
    <property type="component" value="Chromosome"/>
</dbReference>
<comment type="similarity">
    <text evidence="1 2">Belongs to the anti-sigma-factor antagonist family.</text>
</comment>
<dbReference type="Pfam" id="PF01740">
    <property type="entry name" value="STAS"/>
    <property type="match status" value="1"/>
</dbReference>
<evidence type="ECO:0000313" key="5">
    <source>
        <dbReference type="Proteomes" id="UP000007517"/>
    </source>
</evidence>
<dbReference type="SUPFAM" id="SSF52091">
    <property type="entry name" value="SpoIIaa-like"/>
    <property type="match status" value="1"/>
</dbReference>
<evidence type="ECO:0000256" key="1">
    <source>
        <dbReference type="ARBA" id="ARBA00009013"/>
    </source>
</evidence>
<accession>H6RSG2</accession>
<reference evidence="5" key="2">
    <citation type="submission" date="2012-02" db="EMBL/GenBank/DDBJ databases">
        <title>Complete genome sequence of Blastococcus saxobsidens strain DD2.</title>
        <authorList>
            <person name="Genoscope."/>
        </authorList>
    </citation>
    <scope>NUCLEOTIDE SEQUENCE [LARGE SCALE GENOMIC DNA]</scope>
    <source>
        <strain evidence="5">DD2</strain>
    </source>
</reference>
<dbReference type="EMBL" id="FO117623">
    <property type="protein sequence ID" value="CCG05554.1"/>
    <property type="molecule type" value="Genomic_DNA"/>
</dbReference>
<dbReference type="Gene3D" id="3.30.750.24">
    <property type="entry name" value="STAS domain"/>
    <property type="match status" value="1"/>
</dbReference>